<feature type="coiled-coil region" evidence="2">
    <location>
        <begin position="86"/>
        <end position="113"/>
    </location>
</feature>
<dbReference type="PROSITE" id="PS50937">
    <property type="entry name" value="HTH_MERR_2"/>
    <property type="match status" value="1"/>
</dbReference>
<organism evidence="4 5">
    <name type="scientific">Thermosporothrix hazakensis</name>
    <dbReference type="NCBI Taxonomy" id="644383"/>
    <lineage>
        <taxon>Bacteria</taxon>
        <taxon>Bacillati</taxon>
        <taxon>Chloroflexota</taxon>
        <taxon>Ktedonobacteria</taxon>
        <taxon>Ktedonobacterales</taxon>
        <taxon>Thermosporotrichaceae</taxon>
        <taxon>Thermosporothrix</taxon>
    </lineage>
</organism>
<evidence type="ECO:0000259" key="3">
    <source>
        <dbReference type="PROSITE" id="PS50937"/>
    </source>
</evidence>
<dbReference type="GO" id="GO:0003700">
    <property type="term" value="F:DNA-binding transcription factor activity"/>
    <property type="evidence" value="ECO:0007669"/>
    <property type="project" value="InterPro"/>
</dbReference>
<evidence type="ECO:0000256" key="2">
    <source>
        <dbReference type="SAM" id="Coils"/>
    </source>
</evidence>
<protein>
    <submittedName>
        <fullName evidence="4">DNA-binding transcriptional MerR regulator</fullName>
    </submittedName>
</protein>
<sequence>MFKISEFSQLSQVSVKTLRYYDQLGLLKPAHIDPWTGYRYYTADQLLRLNRIMAFKDLGFTLQQIVRLLDEQVPAEQIRGMFRLKQAQLQELIAEEQARLARIEGRLRQIEREGSAVAQQEVVLKSVDEQLVASIRVRTAASSIPLLIEELDAYLVHHGVASVANLPHLVLWHGCEECEDATDLEVACPIPRKVRETERITVHRLPALPEVATLMHECHLHSTCSASADLANWIEAHPYQMVEGWPRREIFLTHEEGAPSIAEVQIPVVKEVGR</sequence>
<evidence type="ECO:0000313" key="5">
    <source>
        <dbReference type="Proteomes" id="UP000248806"/>
    </source>
</evidence>
<dbReference type="InterPro" id="IPR011256">
    <property type="entry name" value="Reg_factor_effector_dom_sf"/>
</dbReference>
<dbReference type="InterPro" id="IPR047057">
    <property type="entry name" value="MerR_fam"/>
</dbReference>
<dbReference type="OrthoDB" id="9773308at2"/>
<evidence type="ECO:0000256" key="1">
    <source>
        <dbReference type="ARBA" id="ARBA00023125"/>
    </source>
</evidence>
<comment type="caution">
    <text evidence="4">The sequence shown here is derived from an EMBL/GenBank/DDBJ whole genome shotgun (WGS) entry which is preliminary data.</text>
</comment>
<dbReference type="Proteomes" id="UP000248806">
    <property type="component" value="Unassembled WGS sequence"/>
</dbReference>
<dbReference type="InterPro" id="IPR000551">
    <property type="entry name" value="MerR-type_HTH_dom"/>
</dbReference>
<dbReference type="Gene3D" id="1.10.1660.10">
    <property type="match status" value="1"/>
</dbReference>
<dbReference type="AlphaFoldDB" id="A0A326UJ95"/>
<keyword evidence="5" id="KW-1185">Reference proteome</keyword>
<dbReference type="GO" id="GO:0003677">
    <property type="term" value="F:DNA binding"/>
    <property type="evidence" value="ECO:0007669"/>
    <property type="project" value="UniProtKB-KW"/>
</dbReference>
<gene>
    <name evidence="4" type="ORF">EI42_03253</name>
</gene>
<reference evidence="4 5" key="1">
    <citation type="submission" date="2018-06" db="EMBL/GenBank/DDBJ databases">
        <title>Genomic Encyclopedia of Archaeal and Bacterial Type Strains, Phase II (KMG-II): from individual species to whole genera.</title>
        <authorList>
            <person name="Goeker M."/>
        </authorList>
    </citation>
    <scope>NUCLEOTIDE SEQUENCE [LARGE SCALE GENOMIC DNA]</scope>
    <source>
        <strain evidence="4 5">ATCC BAA-1881</strain>
    </source>
</reference>
<dbReference type="RefSeq" id="WP_111323629.1">
    <property type="nucleotide sequence ID" value="NZ_BIFX01000001.1"/>
</dbReference>
<dbReference type="SUPFAM" id="SSF46955">
    <property type="entry name" value="Putative DNA-binding domain"/>
    <property type="match status" value="1"/>
</dbReference>
<keyword evidence="1 4" id="KW-0238">DNA-binding</keyword>
<evidence type="ECO:0000313" key="4">
    <source>
        <dbReference type="EMBL" id="PZW28499.1"/>
    </source>
</evidence>
<dbReference type="EMBL" id="QKUF01000010">
    <property type="protein sequence ID" value="PZW28499.1"/>
    <property type="molecule type" value="Genomic_DNA"/>
</dbReference>
<dbReference type="PANTHER" id="PTHR30204">
    <property type="entry name" value="REDOX-CYCLING DRUG-SENSING TRANSCRIPTIONAL ACTIVATOR SOXR"/>
    <property type="match status" value="1"/>
</dbReference>
<accession>A0A326UJ95</accession>
<keyword evidence="2" id="KW-0175">Coiled coil</keyword>
<dbReference type="InterPro" id="IPR009061">
    <property type="entry name" value="DNA-bd_dom_put_sf"/>
</dbReference>
<name>A0A326UJ95_THEHA</name>
<dbReference type="SMART" id="SM00422">
    <property type="entry name" value="HTH_MERR"/>
    <property type="match status" value="1"/>
</dbReference>
<dbReference type="PROSITE" id="PS00552">
    <property type="entry name" value="HTH_MERR_1"/>
    <property type="match status" value="1"/>
</dbReference>
<dbReference type="Pfam" id="PF13411">
    <property type="entry name" value="MerR_1"/>
    <property type="match status" value="1"/>
</dbReference>
<feature type="domain" description="HTH merR-type" evidence="3">
    <location>
        <begin position="1"/>
        <end position="71"/>
    </location>
</feature>
<proteinExistence type="predicted"/>
<dbReference type="PANTHER" id="PTHR30204:SF97">
    <property type="entry name" value="MERR FAMILY REGULATORY PROTEIN"/>
    <property type="match status" value="1"/>
</dbReference>
<dbReference type="Gene3D" id="3.20.80.10">
    <property type="entry name" value="Regulatory factor, effector binding domain"/>
    <property type="match status" value="1"/>
</dbReference>
<dbReference type="CDD" id="cd01107">
    <property type="entry name" value="HTH_BmrR"/>
    <property type="match status" value="1"/>
</dbReference>
<dbReference type="SUPFAM" id="SSF55136">
    <property type="entry name" value="Probable bacterial effector-binding domain"/>
    <property type="match status" value="1"/>
</dbReference>